<proteinExistence type="predicted"/>
<reference evidence="1 2" key="1">
    <citation type="submission" date="2017-11" db="EMBL/GenBank/DDBJ databases">
        <title>Genomic Encyclopedia of Archaeal and Bacterial Type Strains, Phase II (KMG-II): From Individual Species to Whole Genera.</title>
        <authorList>
            <person name="Goeker M."/>
        </authorList>
    </citation>
    <scope>NUCLEOTIDE SEQUENCE [LARGE SCALE GENOMIC DNA]</scope>
    <source>
        <strain evidence="1 2">DSM 22413</strain>
    </source>
</reference>
<dbReference type="OrthoDB" id="1188001at2"/>
<evidence type="ECO:0000313" key="1">
    <source>
        <dbReference type="EMBL" id="PJI93572.1"/>
    </source>
</evidence>
<organism evidence="1 2">
    <name type="scientific">Luteimicrobium subarcticum</name>
    <dbReference type="NCBI Taxonomy" id="620910"/>
    <lineage>
        <taxon>Bacteria</taxon>
        <taxon>Bacillati</taxon>
        <taxon>Actinomycetota</taxon>
        <taxon>Actinomycetes</taxon>
        <taxon>Micrococcales</taxon>
        <taxon>Luteimicrobium</taxon>
    </lineage>
</organism>
<keyword evidence="2" id="KW-1185">Reference proteome</keyword>
<comment type="caution">
    <text evidence="1">The sequence shown here is derived from an EMBL/GenBank/DDBJ whole genome shotgun (WGS) entry which is preliminary data.</text>
</comment>
<dbReference type="RefSeq" id="WP_100350251.1">
    <property type="nucleotide sequence ID" value="NZ_PGTZ01000008.1"/>
</dbReference>
<dbReference type="EMBL" id="PGTZ01000008">
    <property type="protein sequence ID" value="PJI93572.1"/>
    <property type="molecule type" value="Genomic_DNA"/>
</dbReference>
<gene>
    <name evidence="1" type="ORF">CLV34_2148</name>
</gene>
<evidence type="ECO:0000313" key="2">
    <source>
        <dbReference type="Proteomes" id="UP000231586"/>
    </source>
</evidence>
<sequence length="244" mass="26789">MSVVLSWDAAAVLQVGDDLTPVLRLDTEERVTIGRSERAGLRSPSVNRYMPRELATLNWTRFGWFIRNGRRTVGSTEARVRIAGPFIDEPNGALFAPNALVLLQRGEWTLEWELEVRTVLRLTPIAEPSLSLPVARDRPEPVGPQAGRTALARPDIALTPTQRERMGALFAYLIAGTATPPNRYQAAGELLGQDDSRIKSTAQNVIRSINANRRLAAGIKGLDELGHYLVEVAKLIGPGDVPRV</sequence>
<protein>
    <submittedName>
        <fullName evidence="1">Uncharacterized protein</fullName>
    </submittedName>
</protein>
<name>A0A2M8WRL8_9MICO</name>
<accession>A0A2M8WRL8</accession>
<dbReference type="AlphaFoldDB" id="A0A2M8WRL8"/>
<dbReference type="Proteomes" id="UP000231586">
    <property type="component" value="Unassembled WGS sequence"/>
</dbReference>